<name>A0A2S8BKK1_9MYCO</name>
<sequence>MVSARDDDGVIEAIELPGDGFVLAVQWHPEESLDDLRLFAAIVDAARAYAGAVR</sequence>
<dbReference type="EMBL" id="PPEA01000386">
    <property type="protein sequence ID" value="PQM47145.1"/>
    <property type="molecule type" value="Genomic_DNA"/>
</dbReference>
<keyword evidence="1" id="KW-0315">Glutamine amidotransferase</keyword>
<evidence type="ECO:0000313" key="1">
    <source>
        <dbReference type="EMBL" id="PQM47145.1"/>
    </source>
</evidence>
<keyword evidence="1" id="KW-0808">Transferase</keyword>
<dbReference type="InterPro" id="IPR029062">
    <property type="entry name" value="Class_I_gatase-like"/>
</dbReference>
<dbReference type="GO" id="GO:0016757">
    <property type="term" value="F:glycosyltransferase activity"/>
    <property type="evidence" value="ECO:0007669"/>
    <property type="project" value="UniProtKB-KW"/>
</dbReference>
<dbReference type="InterPro" id="IPR011697">
    <property type="entry name" value="Peptidase_C26"/>
</dbReference>
<dbReference type="AlphaFoldDB" id="A0A2S8BKK1"/>
<reference evidence="1 2" key="1">
    <citation type="journal article" date="2017" name="Int. J. Syst. Evol. Microbiol.">
        <title>Mycobacterium talmoniae sp. nov., a slowly growing mycobacterium isolated from human respiratory samples.</title>
        <authorList>
            <person name="Davidson R.M."/>
            <person name="DeGroote M.A."/>
            <person name="Marola J.L."/>
            <person name="Buss S."/>
            <person name="Jones V."/>
            <person name="McNeil M.R."/>
            <person name="Freifeld A.G."/>
            <person name="Elaine Epperson L."/>
            <person name="Hasan N.A."/>
            <person name="Jackson M."/>
            <person name="Iwen P.C."/>
            <person name="Salfinger M."/>
            <person name="Strong M."/>
        </authorList>
    </citation>
    <scope>NUCLEOTIDE SEQUENCE [LARGE SCALE GENOMIC DNA]</scope>
    <source>
        <strain evidence="1 2">ATCC BAA-2683</strain>
    </source>
</reference>
<proteinExistence type="predicted"/>
<accession>A0A2S8BKK1</accession>
<dbReference type="PROSITE" id="PS51273">
    <property type="entry name" value="GATASE_TYPE_1"/>
    <property type="match status" value="1"/>
</dbReference>
<dbReference type="Proteomes" id="UP000238296">
    <property type="component" value="Unassembled WGS sequence"/>
</dbReference>
<dbReference type="EC" id="2.4.2.-" evidence="1"/>
<keyword evidence="1" id="KW-0328">Glycosyltransferase</keyword>
<comment type="caution">
    <text evidence="1">The sequence shown here is derived from an EMBL/GenBank/DDBJ whole genome shotgun (WGS) entry which is preliminary data.</text>
</comment>
<dbReference type="GO" id="GO:0016787">
    <property type="term" value="F:hydrolase activity"/>
    <property type="evidence" value="ECO:0007669"/>
    <property type="project" value="InterPro"/>
</dbReference>
<gene>
    <name evidence="1" type="ORF">C1Y40_02668</name>
</gene>
<dbReference type="Gene3D" id="3.40.50.880">
    <property type="match status" value="1"/>
</dbReference>
<evidence type="ECO:0000313" key="2">
    <source>
        <dbReference type="Proteomes" id="UP000238296"/>
    </source>
</evidence>
<organism evidence="1 2">
    <name type="scientific">Mycobacterium talmoniae</name>
    <dbReference type="NCBI Taxonomy" id="1858794"/>
    <lineage>
        <taxon>Bacteria</taxon>
        <taxon>Bacillati</taxon>
        <taxon>Actinomycetota</taxon>
        <taxon>Actinomycetes</taxon>
        <taxon>Mycobacteriales</taxon>
        <taxon>Mycobacteriaceae</taxon>
        <taxon>Mycobacterium</taxon>
    </lineage>
</organism>
<dbReference type="Pfam" id="PF07722">
    <property type="entry name" value="Peptidase_C26"/>
    <property type="match status" value="1"/>
</dbReference>
<protein>
    <submittedName>
        <fullName evidence="1">Glutamine amidotransferase</fullName>
        <ecNumber evidence="1">2.4.2.-</ecNumber>
    </submittedName>
</protein>
<dbReference type="SUPFAM" id="SSF52317">
    <property type="entry name" value="Class I glutamine amidotransferase-like"/>
    <property type="match status" value="1"/>
</dbReference>